<gene>
    <name evidence="1" type="ORF">DPMN_034769</name>
</gene>
<evidence type="ECO:0000313" key="1">
    <source>
        <dbReference type="EMBL" id="KAH3871564.1"/>
    </source>
</evidence>
<sequence>MVPYWHTSDIRDYYMVPYWHTSDIRDYYSVISFLLDTFATYILPPSGHTAQDPTESYRIT</sequence>
<dbReference type="AlphaFoldDB" id="A0A9D4M850"/>
<evidence type="ECO:0000313" key="2">
    <source>
        <dbReference type="Proteomes" id="UP000828390"/>
    </source>
</evidence>
<reference evidence="1" key="1">
    <citation type="journal article" date="2019" name="bioRxiv">
        <title>The Genome of the Zebra Mussel, Dreissena polymorpha: A Resource for Invasive Species Research.</title>
        <authorList>
            <person name="McCartney M.A."/>
            <person name="Auch B."/>
            <person name="Kono T."/>
            <person name="Mallez S."/>
            <person name="Zhang Y."/>
            <person name="Obille A."/>
            <person name="Becker A."/>
            <person name="Abrahante J.E."/>
            <person name="Garbe J."/>
            <person name="Badalamenti J.P."/>
            <person name="Herman A."/>
            <person name="Mangelson H."/>
            <person name="Liachko I."/>
            <person name="Sullivan S."/>
            <person name="Sone E.D."/>
            <person name="Koren S."/>
            <person name="Silverstein K.A.T."/>
            <person name="Beckman K.B."/>
            <person name="Gohl D.M."/>
        </authorList>
    </citation>
    <scope>NUCLEOTIDE SEQUENCE</scope>
    <source>
        <strain evidence="1">Duluth1</strain>
        <tissue evidence="1">Whole animal</tissue>
    </source>
</reference>
<proteinExistence type="predicted"/>
<dbReference type="EMBL" id="JAIWYP010000002">
    <property type="protein sequence ID" value="KAH3871564.1"/>
    <property type="molecule type" value="Genomic_DNA"/>
</dbReference>
<organism evidence="1 2">
    <name type="scientific">Dreissena polymorpha</name>
    <name type="common">Zebra mussel</name>
    <name type="synonym">Mytilus polymorpha</name>
    <dbReference type="NCBI Taxonomy" id="45954"/>
    <lineage>
        <taxon>Eukaryota</taxon>
        <taxon>Metazoa</taxon>
        <taxon>Spiralia</taxon>
        <taxon>Lophotrochozoa</taxon>
        <taxon>Mollusca</taxon>
        <taxon>Bivalvia</taxon>
        <taxon>Autobranchia</taxon>
        <taxon>Heteroconchia</taxon>
        <taxon>Euheterodonta</taxon>
        <taxon>Imparidentia</taxon>
        <taxon>Neoheterodontei</taxon>
        <taxon>Myida</taxon>
        <taxon>Dreissenoidea</taxon>
        <taxon>Dreissenidae</taxon>
        <taxon>Dreissena</taxon>
    </lineage>
</organism>
<comment type="caution">
    <text evidence="1">The sequence shown here is derived from an EMBL/GenBank/DDBJ whole genome shotgun (WGS) entry which is preliminary data.</text>
</comment>
<keyword evidence="2" id="KW-1185">Reference proteome</keyword>
<name>A0A9D4M850_DREPO</name>
<reference evidence="1" key="2">
    <citation type="submission" date="2020-11" db="EMBL/GenBank/DDBJ databases">
        <authorList>
            <person name="McCartney M.A."/>
            <person name="Auch B."/>
            <person name="Kono T."/>
            <person name="Mallez S."/>
            <person name="Becker A."/>
            <person name="Gohl D.M."/>
            <person name="Silverstein K.A.T."/>
            <person name="Koren S."/>
            <person name="Bechman K.B."/>
            <person name="Herman A."/>
            <person name="Abrahante J.E."/>
            <person name="Garbe J."/>
        </authorList>
    </citation>
    <scope>NUCLEOTIDE SEQUENCE</scope>
    <source>
        <strain evidence="1">Duluth1</strain>
        <tissue evidence="1">Whole animal</tissue>
    </source>
</reference>
<dbReference type="Proteomes" id="UP000828390">
    <property type="component" value="Unassembled WGS sequence"/>
</dbReference>
<protein>
    <submittedName>
        <fullName evidence="1">Uncharacterized protein</fullName>
    </submittedName>
</protein>
<accession>A0A9D4M850</accession>